<feature type="coiled-coil region" evidence="1">
    <location>
        <begin position="15"/>
        <end position="42"/>
    </location>
</feature>
<gene>
    <name evidence="2" type="ORF">LCGC14_2817930</name>
</gene>
<evidence type="ECO:0000256" key="1">
    <source>
        <dbReference type="SAM" id="Coils"/>
    </source>
</evidence>
<dbReference type="EMBL" id="LAZR01053325">
    <property type="protein sequence ID" value="KKK80993.1"/>
    <property type="molecule type" value="Genomic_DNA"/>
</dbReference>
<comment type="caution">
    <text evidence="2">The sequence shown here is derived from an EMBL/GenBank/DDBJ whole genome shotgun (WGS) entry which is preliminary data.</text>
</comment>
<dbReference type="AlphaFoldDB" id="A0A0F8YHY5"/>
<name>A0A0F8YHY5_9ZZZZ</name>
<proteinExistence type="predicted"/>
<feature type="non-terminal residue" evidence="2">
    <location>
        <position position="1"/>
    </location>
</feature>
<sequence>ILKLGVEGGITGSALRLLKTRVRRAERNVAAQEAEQARRRRRVGG</sequence>
<protein>
    <submittedName>
        <fullName evidence="2">Uncharacterized protein</fullName>
    </submittedName>
</protein>
<reference evidence="2" key="1">
    <citation type="journal article" date="2015" name="Nature">
        <title>Complex archaea that bridge the gap between prokaryotes and eukaryotes.</title>
        <authorList>
            <person name="Spang A."/>
            <person name="Saw J.H."/>
            <person name="Jorgensen S.L."/>
            <person name="Zaremba-Niedzwiedzka K."/>
            <person name="Martijn J."/>
            <person name="Lind A.E."/>
            <person name="van Eijk R."/>
            <person name="Schleper C."/>
            <person name="Guy L."/>
            <person name="Ettema T.J."/>
        </authorList>
    </citation>
    <scope>NUCLEOTIDE SEQUENCE</scope>
</reference>
<accession>A0A0F8YHY5</accession>
<keyword evidence="1" id="KW-0175">Coiled coil</keyword>
<evidence type="ECO:0000313" key="2">
    <source>
        <dbReference type="EMBL" id="KKK80993.1"/>
    </source>
</evidence>
<organism evidence="2">
    <name type="scientific">marine sediment metagenome</name>
    <dbReference type="NCBI Taxonomy" id="412755"/>
    <lineage>
        <taxon>unclassified sequences</taxon>
        <taxon>metagenomes</taxon>
        <taxon>ecological metagenomes</taxon>
    </lineage>
</organism>